<dbReference type="EMBL" id="GG683822">
    <property type="protein sequence ID" value="EER01661.1"/>
    <property type="molecule type" value="Genomic_DNA"/>
</dbReference>
<evidence type="ECO:0000313" key="3">
    <source>
        <dbReference type="Proteomes" id="UP000007800"/>
    </source>
</evidence>
<dbReference type="InterPro" id="IPR023799">
    <property type="entry name" value="RbfA_dom_sf"/>
</dbReference>
<name>C5LNP2_PERM5</name>
<dbReference type="Proteomes" id="UP000007800">
    <property type="component" value="Unassembled WGS sequence"/>
</dbReference>
<organism evidence="3">
    <name type="scientific">Perkinsus marinus (strain ATCC 50983 / TXsc)</name>
    <dbReference type="NCBI Taxonomy" id="423536"/>
    <lineage>
        <taxon>Eukaryota</taxon>
        <taxon>Sar</taxon>
        <taxon>Alveolata</taxon>
        <taxon>Perkinsozoa</taxon>
        <taxon>Perkinsea</taxon>
        <taxon>Perkinsida</taxon>
        <taxon>Perkinsidae</taxon>
        <taxon>Perkinsus</taxon>
    </lineage>
</organism>
<keyword evidence="3" id="KW-1185">Reference proteome</keyword>
<accession>C5LNP2</accession>
<reference evidence="2 3" key="1">
    <citation type="submission" date="2008-07" db="EMBL/GenBank/DDBJ databases">
        <authorList>
            <person name="El-Sayed N."/>
            <person name="Caler E."/>
            <person name="Inman J."/>
            <person name="Amedeo P."/>
            <person name="Hass B."/>
            <person name="Wortman J."/>
        </authorList>
    </citation>
    <scope>NUCLEOTIDE SEQUENCE [LARGE SCALE GENOMIC DNA]</scope>
    <source>
        <strain evidence="3">ATCC 50983 / TXsc</strain>
    </source>
</reference>
<dbReference type="OrthoDB" id="418445at2759"/>
<dbReference type="Gene3D" id="3.30.300.20">
    <property type="match status" value="1"/>
</dbReference>
<feature type="region of interest" description="Disordered" evidence="1">
    <location>
        <begin position="108"/>
        <end position="143"/>
    </location>
</feature>
<sequence>MVVWGHQRRGFAGMVRSRRDFWQKLNEQYLSSELAHIARACDEAAKGNVPPKEAWRKSTSAVPFDPKIPGSLRIRGSKGVVAGPIMARNAQKAAKLQAEKVLLEEEHERLMSRRRAGGSEEESSAREPSGDQQFGNSREGGDRLWRYESRRHDPRYQDLVHEDARRLQELCHRKRMMDRKLKWLKENNLPDPAKVAKYMTRVKRSQEKEPGGEMYPPPFQVESPNVRKETKMLSQAERDTLESRLRTKIREEKKLNVRVLRQSEPAVGEVITDPIARHRAMRKLRTRSIISEHLDGILTSNSAQIMWSMLDGATISVAKIHSEGPRGTHRIFYNLNSDHDPEEVHRKLNILAPKIRSLLAVKLNLGRTPPLK</sequence>
<dbReference type="OMA" id="RRDFWQK"/>
<dbReference type="GeneID" id="9040212"/>
<dbReference type="RefSeq" id="XP_002768943.1">
    <property type="nucleotide sequence ID" value="XM_002768897.1"/>
</dbReference>
<evidence type="ECO:0000313" key="2">
    <source>
        <dbReference type="EMBL" id="EER01661.1"/>
    </source>
</evidence>
<dbReference type="AlphaFoldDB" id="C5LNP2"/>
<gene>
    <name evidence="2" type="ORF">Pmar_PMAR008240</name>
</gene>
<dbReference type="InParanoid" id="C5LNP2"/>
<dbReference type="InterPro" id="IPR015946">
    <property type="entry name" value="KH_dom-like_a/b"/>
</dbReference>
<protein>
    <submittedName>
        <fullName evidence="2">Uncharacterized protein</fullName>
    </submittedName>
</protein>
<dbReference type="SUPFAM" id="SSF89919">
    <property type="entry name" value="Ribosome-binding factor A, RbfA"/>
    <property type="match status" value="1"/>
</dbReference>
<evidence type="ECO:0000256" key="1">
    <source>
        <dbReference type="SAM" id="MobiDB-lite"/>
    </source>
</evidence>
<proteinExistence type="predicted"/>